<dbReference type="InterPro" id="IPR006665">
    <property type="entry name" value="OmpA-like"/>
</dbReference>
<dbReference type="Gene3D" id="3.30.1330.60">
    <property type="entry name" value="OmpA-like domain"/>
    <property type="match status" value="1"/>
</dbReference>
<keyword evidence="12" id="KW-1185">Reference proteome</keyword>
<keyword evidence="11" id="KW-0969">Cilium</keyword>
<comment type="subcellular location">
    <subcellularLocation>
        <location evidence="1">Cell membrane</location>
        <topology evidence="1">Single-pass membrane protein</topology>
    </subcellularLocation>
</comment>
<evidence type="ECO:0000256" key="8">
    <source>
        <dbReference type="SAM" id="MobiDB-lite"/>
    </source>
</evidence>
<gene>
    <name evidence="11" type="ordered locus">B488_09510</name>
</gene>
<organism evidence="11 12">
    <name type="scientific">Liberibacter crescens (strain BT-1)</name>
    <dbReference type="NCBI Taxonomy" id="1215343"/>
    <lineage>
        <taxon>Bacteria</taxon>
        <taxon>Pseudomonadati</taxon>
        <taxon>Pseudomonadota</taxon>
        <taxon>Alphaproteobacteria</taxon>
        <taxon>Hyphomicrobiales</taxon>
        <taxon>Rhizobiaceae</taxon>
        <taxon>Liberibacter</taxon>
    </lineage>
</organism>
<keyword evidence="5 9" id="KW-1133">Transmembrane helix</keyword>
<dbReference type="PATRIC" id="fig|1215343.11.peg.978"/>
<dbReference type="GO" id="GO:0005886">
    <property type="term" value="C:plasma membrane"/>
    <property type="evidence" value="ECO:0007669"/>
    <property type="project" value="UniProtKB-SubCell"/>
</dbReference>
<evidence type="ECO:0000256" key="1">
    <source>
        <dbReference type="ARBA" id="ARBA00004162"/>
    </source>
</evidence>
<reference evidence="11 12" key="1">
    <citation type="journal article" date="2012" name="Stand. Genomic Sci.">
        <title>Complete genome sequence of Liberibacter crescens BT-1.</title>
        <authorList>
            <person name="Leonard M.T."/>
            <person name="Fagen J.R."/>
            <person name="Davis-Richardson A.G."/>
            <person name="Davis M.J."/>
            <person name="Triplett E.W."/>
        </authorList>
    </citation>
    <scope>NUCLEOTIDE SEQUENCE [LARGE SCALE GENOMIC DNA]</scope>
    <source>
        <strain evidence="11 12">BT-1</strain>
    </source>
</reference>
<feature type="transmembrane region" description="Helical" evidence="9">
    <location>
        <begin position="32"/>
        <end position="51"/>
    </location>
</feature>
<dbReference type="InterPro" id="IPR036737">
    <property type="entry name" value="OmpA-like_sf"/>
</dbReference>
<dbReference type="PROSITE" id="PS51123">
    <property type="entry name" value="OMPA_2"/>
    <property type="match status" value="1"/>
</dbReference>
<dbReference type="EMBL" id="CP003789">
    <property type="protein sequence ID" value="AGA64943.1"/>
    <property type="molecule type" value="Genomic_DNA"/>
</dbReference>
<dbReference type="InterPro" id="IPR025713">
    <property type="entry name" value="MotB-like_N_dom"/>
</dbReference>
<keyword evidence="3" id="KW-1003">Cell membrane</keyword>
<evidence type="ECO:0000256" key="9">
    <source>
        <dbReference type="SAM" id="Phobius"/>
    </source>
</evidence>
<sequence>MNKIQDNHQVLIIKKQGIPQYTLGETFGSWKIAYADFMTAMMAFFLLMWLVNAADEKTKLAIASYFSPINFSNITEPAKELEKQSKSDHQSDHNLQEKEDLSFDDGFFPREEFDGSEVGFSKEIFPILEEYEQDTASEVLGKEKKEDNKAYFSKNLQNYDAYVDPFAQNFWKQQLQVPSLDNDNPENYPTLKSFEAPIIQDINTVKKNATGHADSLSSLKDKSRENDRLQKESEAQKLKNVIDSQLSGLVGRFTEKITVKPIESGLLVSLSDQDDSPMFDVGSHIPLKETVLTIEKIGQILSEKNVSIIIRGHTDSRSFRVGKGDNWRLSLDRAYSAYQMLVNGGFDRKNVSHISGFANNQLKVGYDPLNGANRRIEILIQEKNE</sequence>
<keyword evidence="11" id="KW-0966">Cell projection</keyword>
<dbReference type="RefSeq" id="WP_015273368.1">
    <property type="nucleotide sequence ID" value="NC_019907.1"/>
</dbReference>
<feature type="compositionally biased region" description="Basic and acidic residues" evidence="8">
    <location>
        <begin position="219"/>
        <end position="234"/>
    </location>
</feature>
<dbReference type="KEGG" id="lcc:B488_09510"/>
<dbReference type="Pfam" id="PF00691">
    <property type="entry name" value="OmpA"/>
    <property type="match status" value="1"/>
</dbReference>
<dbReference type="eggNOG" id="COG1360">
    <property type="taxonomic scope" value="Bacteria"/>
</dbReference>
<dbReference type="InterPro" id="IPR050330">
    <property type="entry name" value="Bact_OuterMem_StrucFunc"/>
</dbReference>
<dbReference type="HOGENOM" id="CLU_016890_3_3_5"/>
<comment type="similarity">
    <text evidence="2">Belongs to the MotB family.</text>
</comment>
<dbReference type="PANTHER" id="PTHR30329">
    <property type="entry name" value="STATOR ELEMENT OF FLAGELLAR MOTOR COMPLEX"/>
    <property type="match status" value="1"/>
</dbReference>
<dbReference type="AlphaFoldDB" id="L0EWA9"/>
<protein>
    <submittedName>
        <fullName evidence="11">Flagellar motor rotation protein MotB</fullName>
    </submittedName>
</protein>
<evidence type="ECO:0000256" key="3">
    <source>
        <dbReference type="ARBA" id="ARBA00022475"/>
    </source>
</evidence>
<dbReference type="STRING" id="1215343.B488_09510"/>
<keyword evidence="11" id="KW-0282">Flagellum</keyword>
<evidence type="ECO:0000313" key="11">
    <source>
        <dbReference type="EMBL" id="AGA64943.1"/>
    </source>
</evidence>
<dbReference type="Proteomes" id="UP000010799">
    <property type="component" value="Chromosome"/>
</dbReference>
<keyword evidence="6 7" id="KW-0472">Membrane</keyword>
<accession>L0EWA9</accession>
<dbReference type="PANTHER" id="PTHR30329:SF21">
    <property type="entry name" value="LIPOPROTEIN YIAD-RELATED"/>
    <property type="match status" value="1"/>
</dbReference>
<keyword evidence="4 9" id="KW-0812">Transmembrane</keyword>
<evidence type="ECO:0000256" key="4">
    <source>
        <dbReference type="ARBA" id="ARBA00022692"/>
    </source>
</evidence>
<name>L0EWA9_LIBCB</name>
<dbReference type="CDD" id="cd07185">
    <property type="entry name" value="OmpA_C-like"/>
    <property type="match status" value="1"/>
</dbReference>
<evidence type="ECO:0000256" key="7">
    <source>
        <dbReference type="PROSITE-ProRule" id="PRU00473"/>
    </source>
</evidence>
<dbReference type="SUPFAM" id="SSF103088">
    <property type="entry name" value="OmpA-like"/>
    <property type="match status" value="1"/>
</dbReference>
<evidence type="ECO:0000313" key="12">
    <source>
        <dbReference type="Proteomes" id="UP000010799"/>
    </source>
</evidence>
<dbReference type="Pfam" id="PF13677">
    <property type="entry name" value="MotB_plug"/>
    <property type="match status" value="1"/>
</dbReference>
<evidence type="ECO:0000256" key="2">
    <source>
        <dbReference type="ARBA" id="ARBA00008914"/>
    </source>
</evidence>
<feature type="region of interest" description="Disordered" evidence="8">
    <location>
        <begin position="210"/>
        <end position="234"/>
    </location>
</feature>
<evidence type="ECO:0000256" key="6">
    <source>
        <dbReference type="ARBA" id="ARBA00023136"/>
    </source>
</evidence>
<evidence type="ECO:0000256" key="5">
    <source>
        <dbReference type="ARBA" id="ARBA00022989"/>
    </source>
</evidence>
<evidence type="ECO:0000259" key="10">
    <source>
        <dbReference type="PROSITE" id="PS51123"/>
    </source>
</evidence>
<feature type="domain" description="OmpA-like" evidence="10">
    <location>
        <begin position="266"/>
        <end position="384"/>
    </location>
</feature>
<proteinExistence type="inferred from homology"/>